<dbReference type="EMBL" id="LFXA01000009">
    <property type="protein sequence ID" value="KNB51533.1"/>
    <property type="molecule type" value="Genomic_DNA"/>
</dbReference>
<name>A0A0K9XE67_9ACTN</name>
<feature type="transmembrane region" description="Helical" evidence="2">
    <location>
        <begin position="51"/>
        <end position="77"/>
    </location>
</feature>
<feature type="region of interest" description="Disordered" evidence="1">
    <location>
        <begin position="127"/>
        <end position="150"/>
    </location>
</feature>
<evidence type="ECO:0000313" key="3">
    <source>
        <dbReference type="EMBL" id="KNB51533.1"/>
    </source>
</evidence>
<dbReference type="STRING" id="1678637.AC230_14215"/>
<dbReference type="RefSeq" id="WP_049716537.1">
    <property type="nucleotide sequence ID" value="NZ_LFXA01000009.1"/>
</dbReference>
<evidence type="ECO:0000256" key="1">
    <source>
        <dbReference type="SAM" id="MobiDB-lite"/>
    </source>
</evidence>
<protein>
    <submittedName>
        <fullName evidence="3">Uncharacterized protein</fullName>
    </submittedName>
</protein>
<keyword evidence="2" id="KW-0812">Transmembrane</keyword>
<dbReference type="PATRIC" id="fig|1678637.3.peg.3067"/>
<keyword evidence="4" id="KW-1185">Reference proteome</keyword>
<reference evidence="4" key="1">
    <citation type="submission" date="2015-07" db="EMBL/GenBank/DDBJ databases">
        <title>Draft genome sequence of Streptomyces sp. CMAA 1322, a bacterium isolated from Caatinga biome, from dry forest semiarid of Brazil.</title>
        <authorList>
            <person name="Santos S.N."/>
            <person name="Gacesa R."/>
            <person name="Taketani R.G."/>
            <person name="Long P.F."/>
            <person name="Melo I.S."/>
        </authorList>
    </citation>
    <scope>NUCLEOTIDE SEQUENCE [LARGE SCALE GENOMIC DNA]</scope>
    <source>
        <strain evidence="4">CMAA 1322</strain>
    </source>
</reference>
<comment type="caution">
    <text evidence="3">The sequence shown here is derived from an EMBL/GenBank/DDBJ whole genome shotgun (WGS) entry which is preliminary data.</text>
</comment>
<keyword evidence="2" id="KW-0472">Membrane</keyword>
<dbReference type="Proteomes" id="UP000037288">
    <property type="component" value="Unassembled WGS sequence"/>
</dbReference>
<organism evidence="3 4">
    <name type="scientific">Streptomyces caatingaensis</name>
    <dbReference type="NCBI Taxonomy" id="1678637"/>
    <lineage>
        <taxon>Bacteria</taxon>
        <taxon>Bacillati</taxon>
        <taxon>Actinomycetota</taxon>
        <taxon>Actinomycetes</taxon>
        <taxon>Kitasatosporales</taxon>
        <taxon>Streptomycetaceae</taxon>
        <taxon>Streptomyces</taxon>
    </lineage>
</organism>
<sequence length="150" mass="15960">MAGKRNPDESEAFVALLAELRKTFDGMSSRDLLRVVKAINSRARHQDRRIAYDYGVVVLGQLFSFGALGLYCLLGYYMIRTGNAGYCLLLMGVPATSMATVFALRKVPATQALAGLVQALTKGRLLPAPRGGGHDTAAPAEGEGGEEATV</sequence>
<gene>
    <name evidence="3" type="ORF">AC230_14215</name>
</gene>
<feature type="transmembrane region" description="Helical" evidence="2">
    <location>
        <begin position="83"/>
        <end position="104"/>
    </location>
</feature>
<proteinExistence type="predicted"/>
<keyword evidence="2" id="KW-1133">Transmembrane helix</keyword>
<evidence type="ECO:0000313" key="4">
    <source>
        <dbReference type="Proteomes" id="UP000037288"/>
    </source>
</evidence>
<dbReference type="AlphaFoldDB" id="A0A0K9XE67"/>
<evidence type="ECO:0000256" key="2">
    <source>
        <dbReference type="SAM" id="Phobius"/>
    </source>
</evidence>
<dbReference type="OrthoDB" id="4238559at2"/>
<accession>A0A0K9XE67</accession>